<feature type="compositionally biased region" description="Basic and acidic residues" evidence="1">
    <location>
        <begin position="385"/>
        <end position="406"/>
    </location>
</feature>
<name>A0ABP1QLY0_9HEXA</name>
<dbReference type="InterPro" id="IPR038875">
    <property type="entry name" value="PLA2_conodipine-like"/>
</dbReference>
<dbReference type="PANTHER" id="PTHR37687:SF1">
    <property type="entry name" value="AGAP006772-PA"/>
    <property type="match status" value="1"/>
</dbReference>
<dbReference type="PANTHER" id="PTHR37687">
    <property type="entry name" value="AGAP006772-PA"/>
    <property type="match status" value="1"/>
</dbReference>
<feature type="compositionally biased region" description="Basic and acidic residues" evidence="1">
    <location>
        <begin position="268"/>
        <end position="286"/>
    </location>
</feature>
<feature type="compositionally biased region" description="Low complexity" evidence="1">
    <location>
        <begin position="287"/>
        <end position="298"/>
    </location>
</feature>
<keyword evidence="2" id="KW-0732">Signal</keyword>
<feature type="chain" id="PRO_5045391705" evidence="2">
    <location>
        <begin position="24"/>
        <end position="522"/>
    </location>
</feature>
<feature type="compositionally biased region" description="Polar residues" evidence="1">
    <location>
        <begin position="299"/>
        <end position="309"/>
    </location>
</feature>
<evidence type="ECO:0000256" key="2">
    <source>
        <dbReference type="SAM" id="SignalP"/>
    </source>
</evidence>
<feature type="region of interest" description="Disordered" evidence="1">
    <location>
        <begin position="374"/>
        <end position="406"/>
    </location>
</feature>
<proteinExistence type="predicted"/>
<sequence length="522" mass="59363">MNRAQLLLIAILCVGSLRKFVGAEKVDKDHRDSHHEKDFLQQRTKRYVGSRIPLSYLSLQRNQIDDDDVGYPLDKRFSRSNSIRNNPAASHFRELQVRQRRPSPGDASISPVSPARLIPPESLMQYYARRGDNDMDLETMDIGDGPTSPQLSDVPLSDEELQALLLLLEGHAFQGKQPLTQPQNFYVPPAQYYNQEMRELSPMGKRETGKRTPTQLGLEQPMSFENSVGDNYPVFLNVKRSKRIGDSKMKTTSSVRIKKETNPNVEASLDKIFGDDPKEHVGDQHHSTSIPTTAISSSDQIPAPSSTQTKPKKAINWSDYFGIDKRQDRQHTEAKEAPLQSSSTINHHDVQHEHEGVNKQDSAKSDQTITSVSTNLENAAPASESNEKSKNAKEKKDKNKLENDTDEKADRKWILKEFYKNLAMSTNVKRKRESPNSEASKDLDKLEKIERKMEEAGDQIIWDTLKYTGAHKDAELSPEEVSHVKNQIIQKLAAAYSLEKIREAIEEFRQQLGQLKDKQQYY</sequence>
<gene>
    <name evidence="3" type="ORF">ODALV1_LOCUS12610</name>
</gene>
<keyword evidence="4" id="KW-1185">Reference proteome</keyword>
<feature type="region of interest" description="Disordered" evidence="1">
    <location>
        <begin position="78"/>
        <end position="115"/>
    </location>
</feature>
<feature type="region of interest" description="Disordered" evidence="1">
    <location>
        <begin position="246"/>
        <end position="316"/>
    </location>
</feature>
<evidence type="ECO:0000313" key="3">
    <source>
        <dbReference type="EMBL" id="CAL8107234.1"/>
    </source>
</evidence>
<evidence type="ECO:0000256" key="1">
    <source>
        <dbReference type="SAM" id="MobiDB-lite"/>
    </source>
</evidence>
<comment type="caution">
    <text evidence="3">The sequence shown here is derived from an EMBL/GenBank/DDBJ whole genome shotgun (WGS) entry which is preliminary data.</text>
</comment>
<dbReference type="Proteomes" id="UP001642540">
    <property type="component" value="Unassembled WGS sequence"/>
</dbReference>
<organism evidence="3 4">
    <name type="scientific">Orchesella dallaii</name>
    <dbReference type="NCBI Taxonomy" id="48710"/>
    <lineage>
        <taxon>Eukaryota</taxon>
        <taxon>Metazoa</taxon>
        <taxon>Ecdysozoa</taxon>
        <taxon>Arthropoda</taxon>
        <taxon>Hexapoda</taxon>
        <taxon>Collembola</taxon>
        <taxon>Entomobryomorpha</taxon>
        <taxon>Entomobryoidea</taxon>
        <taxon>Orchesellidae</taxon>
        <taxon>Orchesellinae</taxon>
        <taxon>Orchesella</taxon>
    </lineage>
</organism>
<protein>
    <submittedName>
        <fullName evidence="3">Uncharacterized protein</fullName>
    </submittedName>
</protein>
<evidence type="ECO:0000313" key="4">
    <source>
        <dbReference type="Proteomes" id="UP001642540"/>
    </source>
</evidence>
<reference evidence="3 4" key="1">
    <citation type="submission" date="2024-08" db="EMBL/GenBank/DDBJ databases">
        <authorList>
            <person name="Cucini C."/>
            <person name="Frati F."/>
        </authorList>
    </citation>
    <scope>NUCLEOTIDE SEQUENCE [LARGE SCALE GENOMIC DNA]</scope>
</reference>
<accession>A0ABP1QLY0</accession>
<dbReference type="EMBL" id="CAXLJM020000038">
    <property type="protein sequence ID" value="CAL8107234.1"/>
    <property type="molecule type" value="Genomic_DNA"/>
</dbReference>
<feature type="compositionally biased region" description="Polar residues" evidence="1">
    <location>
        <begin position="79"/>
        <end position="88"/>
    </location>
</feature>
<feature type="signal peptide" evidence="2">
    <location>
        <begin position="1"/>
        <end position="23"/>
    </location>
</feature>